<evidence type="ECO:0000313" key="3">
    <source>
        <dbReference type="Proteomes" id="UP000549695"/>
    </source>
</evidence>
<feature type="region of interest" description="Disordered" evidence="1">
    <location>
        <begin position="1"/>
        <end position="139"/>
    </location>
</feature>
<gene>
    <name evidence="2" type="ORF">HDA37_003784</name>
</gene>
<dbReference type="EMBL" id="JACCCZ010000001">
    <property type="protein sequence ID" value="NYG03499.1"/>
    <property type="molecule type" value="Genomic_DNA"/>
</dbReference>
<reference evidence="2 3" key="1">
    <citation type="submission" date="2020-07" db="EMBL/GenBank/DDBJ databases">
        <title>Sequencing the genomes of 1000 actinobacteria strains.</title>
        <authorList>
            <person name="Klenk H.-P."/>
        </authorList>
    </citation>
    <scope>NUCLEOTIDE SEQUENCE [LARGE SCALE GENOMIC DNA]</scope>
    <source>
        <strain evidence="2 3">DSM 44749</strain>
    </source>
</reference>
<name>A0A852W3Z8_PSEA5</name>
<sequence length="189" mass="18855">MSAPAVHIPSPRRPLGAAPATPSVPAPRAGGTGRADRVEGRHRRREDHVDLPAPRRERPRSTSPLAPGIPAPRPASPGSSASRPGPAAQHRTVPAPRPAGGSVPEPRRTGTPARPLGGTPARGPVAPDRDGAGRTGGPSAVARTLDVLGRVGSITTIAAMLVLSAALAGLADGTPPSGAAAEVAVTTLR</sequence>
<evidence type="ECO:0000313" key="2">
    <source>
        <dbReference type="EMBL" id="NYG03499.1"/>
    </source>
</evidence>
<proteinExistence type="predicted"/>
<dbReference type="Proteomes" id="UP000549695">
    <property type="component" value="Unassembled WGS sequence"/>
</dbReference>
<dbReference type="RefSeq" id="WP_179761786.1">
    <property type="nucleotide sequence ID" value="NZ_BAAAJZ010000003.1"/>
</dbReference>
<feature type="compositionally biased region" description="Low complexity" evidence="1">
    <location>
        <begin position="76"/>
        <end position="88"/>
    </location>
</feature>
<accession>A0A852W3Z8</accession>
<comment type="caution">
    <text evidence="2">The sequence shown here is derived from an EMBL/GenBank/DDBJ whole genome shotgun (WGS) entry which is preliminary data.</text>
</comment>
<dbReference type="GeneID" id="98053488"/>
<protein>
    <submittedName>
        <fullName evidence="2">Uncharacterized protein</fullName>
    </submittedName>
</protein>
<keyword evidence="3" id="KW-1185">Reference proteome</keyword>
<dbReference type="AlphaFoldDB" id="A0A852W3Z8"/>
<feature type="compositionally biased region" description="Basic and acidic residues" evidence="1">
    <location>
        <begin position="46"/>
        <end position="60"/>
    </location>
</feature>
<organism evidence="2 3">
    <name type="scientific">Pseudonocardia alni</name>
    <name type="common">Amycolata alni</name>
    <dbReference type="NCBI Taxonomy" id="33907"/>
    <lineage>
        <taxon>Bacteria</taxon>
        <taxon>Bacillati</taxon>
        <taxon>Actinomycetota</taxon>
        <taxon>Actinomycetes</taxon>
        <taxon>Pseudonocardiales</taxon>
        <taxon>Pseudonocardiaceae</taxon>
        <taxon>Pseudonocardia</taxon>
    </lineage>
</organism>
<evidence type="ECO:0000256" key="1">
    <source>
        <dbReference type="SAM" id="MobiDB-lite"/>
    </source>
</evidence>